<feature type="region of interest" description="Disordered" evidence="1">
    <location>
        <begin position="141"/>
        <end position="161"/>
    </location>
</feature>
<proteinExistence type="predicted"/>
<dbReference type="EMBL" id="CAJNIZ010040569">
    <property type="protein sequence ID" value="CAE7604696.1"/>
    <property type="molecule type" value="Genomic_DNA"/>
</dbReference>
<gene>
    <name evidence="2" type="primary">yvaG</name>
    <name evidence="2" type="ORF">SPIL2461_LOCUS16009</name>
</gene>
<comment type="caution">
    <text evidence="2">The sequence shown here is derived from an EMBL/GenBank/DDBJ whole genome shotgun (WGS) entry which is preliminary data.</text>
</comment>
<feature type="compositionally biased region" description="Basic and acidic residues" evidence="1">
    <location>
        <begin position="148"/>
        <end position="159"/>
    </location>
</feature>
<protein>
    <submittedName>
        <fullName evidence="2">YvaG protein</fullName>
    </submittedName>
</protein>
<evidence type="ECO:0000313" key="3">
    <source>
        <dbReference type="Proteomes" id="UP000649617"/>
    </source>
</evidence>
<name>A0A812V6H3_SYMPI</name>
<sequence>MLPYVDQRVVVLEDLSATRRLLQLRDAPVAALGAEAEALSPGGCILLLATASGGLLAISALRTQKAVTLFVNDQAMPLMCEASWLPAALPAPPTASEERWPEKAVAHAVVACFALDSMRTMASFEEVKALSSEDEESKNSSRILSIQRVHEDEDEESKHSSRWGFRVPPLRSLPFSGLKIAVLAAACLAAATLFFQSSKPCKPREFVNFGALQGKSAVDLEANMALKATSLKRIQSRKLADEVVMKTMKAAGQEYSKHYYNREVRALPADPADAAREMLTKEEAIAYRAAKKNKRLTEGRTVFCAFNVLEAFVSVVGLGDDINAIIRVCPPPRDGESELACQVDAAILVAWVGNAAAKLSFAASNCATTIKVNALCGVGVTGLVSVVGELAATASLAAATCTATPPSLTTTAIGELGDQTVRRGRRLLVGEGRVGVGLQCFVDVGMVASNIANMGISIFQAVQSGSCGHKALSSPVNKLTGIPEALCTVDIGGAIAYIGQVVTFINLVVVHCQDFLDVSALCGASIAGITTAAAAVAPYGAAVHAACARNAIAKDAAIQAKINSLYTVPSLHRRLNEVEDAVGNLKTIRRKLEQHLGLNVTGSSTAVSRADLENMIQLIDGGVDEEKRSTRGSLIFSDECKE</sequence>
<evidence type="ECO:0000313" key="2">
    <source>
        <dbReference type="EMBL" id="CAE7604696.1"/>
    </source>
</evidence>
<reference evidence="2" key="1">
    <citation type="submission" date="2021-02" db="EMBL/GenBank/DDBJ databases">
        <authorList>
            <person name="Dougan E. K."/>
            <person name="Rhodes N."/>
            <person name="Thang M."/>
            <person name="Chan C."/>
        </authorList>
    </citation>
    <scope>NUCLEOTIDE SEQUENCE</scope>
</reference>
<evidence type="ECO:0000256" key="1">
    <source>
        <dbReference type="SAM" id="MobiDB-lite"/>
    </source>
</evidence>
<keyword evidence="3" id="KW-1185">Reference proteome</keyword>
<dbReference type="AlphaFoldDB" id="A0A812V6H3"/>
<dbReference type="OrthoDB" id="423140at2759"/>
<dbReference type="Proteomes" id="UP000649617">
    <property type="component" value="Unassembled WGS sequence"/>
</dbReference>
<accession>A0A812V6H3</accession>
<organism evidence="2 3">
    <name type="scientific">Symbiodinium pilosum</name>
    <name type="common">Dinoflagellate</name>
    <dbReference type="NCBI Taxonomy" id="2952"/>
    <lineage>
        <taxon>Eukaryota</taxon>
        <taxon>Sar</taxon>
        <taxon>Alveolata</taxon>
        <taxon>Dinophyceae</taxon>
        <taxon>Suessiales</taxon>
        <taxon>Symbiodiniaceae</taxon>
        <taxon>Symbiodinium</taxon>
    </lineage>
</organism>